<keyword evidence="2" id="KW-1185">Reference proteome</keyword>
<dbReference type="Proteomes" id="UP000678679">
    <property type="component" value="Chromosome 1"/>
</dbReference>
<proteinExistence type="predicted"/>
<dbReference type="AlphaFoldDB" id="A0AAX1N4B2"/>
<sequence>MSIDTDYSRLLTSEVALYFLNKPNNKGCFQMEAAFFSSSKYHELVT</sequence>
<organism evidence="1 2">
    <name type="scientific">Flammeovirga yaeyamensis</name>
    <dbReference type="NCBI Taxonomy" id="367791"/>
    <lineage>
        <taxon>Bacteria</taxon>
        <taxon>Pseudomonadati</taxon>
        <taxon>Bacteroidota</taxon>
        <taxon>Cytophagia</taxon>
        <taxon>Cytophagales</taxon>
        <taxon>Flammeovirgaceae</taxon>
        <taxon>Flammeovirga</taxon>
    </lineage>
</organism>
<dbReference type="EMBL" id="CP076132">
    <property type="protein sequence ID" value="QWG02269.1"/>
    <property type="molecule type" value="Genomic_DNA"/>
</dbReference>
<dbReference type="KEGG" id="fya:KMW28_01415"/>
<dbReference type="RefSeq" id="WP_215585779.1">
    <property type="nucleotide sequence ID" value="NZ_CP076132.1"/>
</dbReference>
<evidence type="ECO:0000313" key="1">
    <source>
        <dbReference type="EMBL" id="QWG02269.1"/>
    </source>
</evidence>
<evidence type="ECO:0000313" key="2">
    <source>
        <dbReference type="Proteomes" id="UP000678679"/>
    </source>
</evidence>
<reference evidence="1 2" key="1">
    <citation type="submission" date="2021-05" db="EMBL/GenBank/DDBJ databases">
        <title>Comparative genomic studies on the polysaccharide-degrading batcterial strains of the Flammeovirga genus.</title>
        <authorList>
            <person name="Zewei F."/>
            <person name="Zheng Z."/>
            <person name="Yu L."/>
            <person name="Ruyue G."/>
            <person name="Yanhong M."/>
            <person name="Yuanyuan C."/>
            <person name="Jingyan G."/>
            <person name="Wenjun H."/>
        </authorList>
    </citation>
    <scope>NUCLEOTIDE SEQUENCE [LARGE SCALE GENOMIC DNA]</scope>
    <source>
        <strain evidence="1 2">NBRC:100898</strain>
    </source>
</reference>
<name>A0AAX1N4B2_9BACT</name>
<protein>
    <submittedName>
        <fullName evidence="1">Uncharacterized protein</fullName>
    </submittedName>
</protein>
<gene>
    <name evidence="1" type="ORF">KMW28_01415</name>
</gene>
<accession>A0AAX1N4B2</accession>